<proteinExistence type="predicted"/>
<accession>A0A2K2DRL9</accession>
<sequence length="65" mass="7420">MLSAVRQALNHDPGMKFTLCWNCRAPDFIMRSKGQNQVNSIKEDFRSFRPGHVDLPCMHTEGVVT</sequence>
<dbReference type="EnsemblPlants" id="PNT76922">
    <property type="protein sequence ID" value="PNT76922"/>
    <property type="gene ID" value="BRADI_1g55698v3"/>
</dbReference>
<dbReference type="Gramene" id="PNT76922">
    <property type="protein sequence ID" value="PNT76922"/>
    <property type="gene ID" value="BRADI_1g55698v3"/>
</dbReference>
<evidence type="ECO:0000313" key="1">
    <source>
        <dbReference type="EMBL" id="PNT76922.1"/>
    </source>
</evidence>
<gene>
    <name evidence="1" type="ORF">BRADI_1g55698v3</name>
</gene>
<reference evidence="1" key="2">
    <citation type="submission" date="2017-06" db="EMBL/GenBank/DDBJ databases">
        <title>WGS assembly of Brachypodium distachyon.</title>
        <authorList>
            <consortium name="The International Brachypodium Initiative"/>
            <person name="Lucas S."/>
            <person name="Harmon-Smith M."/>
            <person name="Lail K."/>
            <person name="Tice H."/>
            <person name="Grimwood J."/>
            <person name="Bruce D."/>
            <person name="Barry K."/>
            <person name="Shu S."/>
            <person name="Lindquist E."/>
            <person name="Wang M."/>
            <person name="Pitluck S."/>
            <person name="Vogel J.P."/>
            <person name="Garvin D.F."/>
            <person name="Mockler T.C."/>
            <person name="Schmutz J."/>
            <person name="Rokhsar D."/>
            <person name="Bevan M.W."/>
        </authorList>
    </citation>
    <scope>NUCLEOTIDE SEQUENCE</scope>
    <source>
        <strain evidence="1">Bd21</strain>
    </source>
</reference>
<reference evidence="2" key="3">
    <citation type="submission" date="2018-08" db="UniProtKB">
        <authorList>
            <consortium name="EnsemblPlants"/>
        </authorList>
    </citation>
    <scope>IDENTIFICATION</scope>
    <source>
        <strain evidence="2">cv. Bd21</strain>
    </source>
</reference>
<dbReference type="OrthoDB" id="585353at2759"/>
<protein>
    <submittedName>
        <fullName evidence="1 2">Uncharacterized protein</fullName>
    </submittedName>
</protein>
<dbReference type="AlphaFoldDB" id="A0A2K2DRL9"/>
<keyword evidence="3" id="KW-1185">Reference proteome</keyword>
<dbReference type="Proteomes" id="UP000008810">
    <property type="component" value="Chromosome 1"/>
</dbReference>
<organism evidence="1">
    <name type="scientific">Brachypodium distachyon</name>
    <name type="common">Purple false brome</name>
    <name type="synonym">Trachynia distachya</name>
    <dbReference type="NCBI Taxonomy" id="15368"/>
    <lineage>
        <taxon>Eukaryota</taxon>
        <taxon>Viridiplantae</taxon>
        <taxon>Streptophyta</taxon>
        <taxon>Embryophyta</taxon>
        <taxon>Tracheophyta</taxon>
        <taxon>Spermatophyta</taxon>
        <taxon>Magnoliopsida</taxon>
        <taxon>Liliopsida</taxon>
        <taxon>Poales</taxon>
        <taxon>Poaceae</taxon>
        <taxon>BOP clade</taxon>
        <taxon>Pooideae</taxon>
        <taxon>Stipodae</taxon>
        <taxon>Brachypodieae</taxon>
        <taxon>Brachypodium</taxon>
    </lineage>
</organism>
<dbReference type="EMBL" id="CM000880">
    <property type="protein sequence ID" value="PNT76922.1"/>
    <property type="molecule type" value="Genomic_DNA"/>
</dbReference>
<evidence type="ECO:0000313" key="3">
    <source>
        <dbReference type="Proteomes" id="UP000008810"/>
    </source>
</evidence>
<reference evidence="1 2" key="1">
    <citation type="journal article" date="2010" name="Nature">
        <title>Genome sequencing and analysis of the model grass Brachypodium distachyon.</title>
        <authorList>
            <consortium name="International Brachypodium Initiative"/>
        </authorList>
    </citation>
    <scope>NUCLEOTIDE SEQUENCE [LARGE SCALE GENOMIC DNA]</scope>
    <source>
        <strain evidence="1 2">Bd21</strain>
    </source>
</reference>
<name>A0A2K2DRL9_BRADI</name>
<dbReference type="InParanoid" id="A0A2K2DRL9"/>
<evidence type="ECO:0000313" key="2">
    <source>
        <dbReference type="EnsemblPlants" id="PNT76922"/>
    </source>
</evidence>